<evidence type="ECO:0000256" key="4">
    <source>
        <dbReference type="SAM" id="MobiDB-lite"/>
    </source>
</evidence>
<feature type="compositionally biased region" description="Polar residues" evidence="4">
    <location>
        <begin position="423"/>
        <end position="432"/>
    </location>
</feature>
<evidence type="ECO:0008006" key="7">
    <source>
        <dbReference type="Google" id="ProtNLM"/>
    </source>
</evidence>
<dbReference type="Pfam" id="PF03985">
    <property type="entry name" value="Paf1"/>
    <property type="match status" value="1"/>
</dbReference>
<dbReference type="GO" id="GO:0000082">
    <property type="term" value="P:G1/S transition of mitotic cell cycle"/>
    <property type="evidence" value="ECO:0007669"/>
    <property type="project" value="EnsemblFungi"/>
</dbReference>
<evidence type="ECO:0000256" key="3">
    <source>
        <dbReference type="ARBA" id="ARBA00023242"/>
    </source>
</evidence>
<comment type="subcellular location">
    <subcellularLocation>
        <location evidence="1">Nucleus</location>
    </subcellularLocation>
</comment>
<dbReference type="InterPro" id="IPR007133">
    <property type="entry name" value="RNA_pol_II-assoc_Paf1"/>
</dbReference>
<dbReference type="KEGG" id="vpo:Kpol_1066p24"/>
<dbReference type="FunCoup" id="A7TMP5">
    <property type="interactions" value="372"/>
</dbReference>
<dbReference type="GO" id="GO:0006364">
    <property type="term" value="P:rRNA processing"/>
    <property type="evidence" value="ECO:0007669"/>
    <property type="project" value="EnsemblFungi"/>
</dbReference>
<keyword evidence="3" id="KW-0539">Nucleus</keyword>
<dbReference type="GO" id="GO:0006368">
    <property type="term" value="P:transcription elongation by RNA polymerase II"/>
    <property type="evidence" value="ECO:0007669"/>
    <property type="project" value="EnsemblFungi"/>
</dbReference>
<dbReference type="OMA" id="GAYYYPI"/>
<dbReference type="RefSeq" id="XP_001644317.1">
    <property type="nucleotide sequence ID" value="XM_001644267.1"/>
</dbReference>
<dbReference type="PhylomeDB" id="A7TMP5"/>
<reference evidence="5 6" key="1">
    <citation type="journal article" date="2007" name="Proc. Natl. Acad. Sci. U.S.A.">
        <title>Independent sorting-out of thousands of duplicated gene pairs in two yeast species descended from a whole-genome duplication.</title>
        <authorList>
            <person name="Scannell D.R."/>
            <person name="Frank A.C."/>
            <person name="Conant G.C."/>
            <person name="Byrne K.P."/>
            <person name="Woolfit M."/>
            <person name="Wolfe K.H."/>
        </authorList>
    </citation>
    <scope>NUCLEOTIDE SEQUENCE [LARGE SCALE GENOMIC DNA]</scope>
    <source>
        <strain evidence="6">ATCC 22028 / DSM 70294 / BCRC 21397 / CBS 2163 / NBRC 10782 / NRRL Y-8283 / UCD 57-17</strain>
    </source>
</reference>
<accession>A7TMP5</accession>
<proteinExistence type="inferred from homology"/>
<keyword evidence="6" id="KW-1185">Reference proteome</keyword>
<dbReference type="GO" id="GO:0006353">
    <property type="term" value="P:DNA-templated transcription termination"/>
    <property type="evidence" value="ECO:0007669"/>
    <property type="project" value="EnsemblFungi"/>
</dbReference>
<sequence>MSKKQEYIAKISYQNNLPPPLLPPSLLKFQDNENENADSPQLITSLYTKTNVNSLVNLDSELGMPLDLFKIPGLLNNSDTKFLNGFENVRLHADDRILLRDPRVDRLTKTDISKVSFLRRTEYISTSISSHSDSLTSNKKRTRDSSHDEDDDRILNSHEISEKVEGTFEKNSEDLSSFRHPIKKKLQAVKSWKLLPDTSSMDQNYFTLRLVGSATLSKQEKNTLALQTTIFRPVELEEDDWISMYTTDVKDSKILSNELEKKIDDSSNGLEKKVYKFKRLRDFDMKQIQTMENMGPSQQTQLNDLALIFNDEKKAVYYKPIRSKIELRSRRVNDVIRPLVREHNLDQINISLRNPTTQESNLRDKLRTKFDPIDFPYVDEDEDENEKGVESSQQPGEQHDSDGEESLPLSAQSHDSLPLSAQEHGSQGIDKTTTPEKEQSSETINEKQEKNSDEEQNM</sequence>
<gene>
    <name evidence="5" type="ORF">Kpol_1066p24</name>
</gene>
<protein>
    <recommendedName>
        <fullName evidence="7">RNA polymerase II-associated protein 1</fullName>
    </recommendedName>
</protein>
<dbReference type="Proteomes" id="UP000000267">
    <property type="component" value="Unassembled WGS sequence"/>
</dbReference>
<dbReference type="STRING" id="436907.A7TMP5"/>
<dbReference type="GO" id="GO:0000122">
    <property type="term" value="P:negative regulation of transcription by RNA polymerase II"/>
    <property type="evidence" value="ECO:0007669"/>
    <property type="project" value="EnsemblFungi"/>
</dbReference>
<dbReference type="GO" id="GO:0006362">
    <property type="term" value="P:transcription elongation by RNA polymerase I"/>
    <property type="evidence" value="ECO:0007669"/>
    <property type="project" value="EnsemblFungi"/>
</dbReference>
<feature type="region of interest" description="Disordered" evidence="4">
    <location>
        <begin position="375"/>
        <end position="458"/>
    </location>
</feature>
<dbReference type="EMBL" id="DS480424">
    <property type="protein sequence ID" value="EDO16459.1"/>
    <property type="molecule type" value="Genomic_DNA"/>
</dbReference>
<evidence type="ECO:0000256" key="1">
    <source>
        <dbReference type="ARBA" id="ARBA00004123"/>
    </source>
</evidence>
<dbReference type="GO" id="GO:1901525">
    <property type="term" value="P:negative regulation of mitophagy"/>
    <property type="evidence" value="ECO:0007669"/>
    <property type="project" value="EnsemblFungi"/>
</dbReference>
<dbReference type="GO" id="GO:0090262">
    <property type="term" value="P:regulation of transcription-coupled nucleotide-excision repair"/>
    <property type="evidence" value="ECO:0007669"/>
    <property type="project" value="EnsemblFungi"/>
</dbReference>
<name>A7TMP5_VANPO</name>
<dbReference type="GO" id="GO:0000791">
    <property type="term" value="C:euchromatin"/>
    <property type="evidence" value="ECO:0007669"/>
    <property type="project" value="EnsemblFungi"/>
</dbReference>
<dbReference type="PANTHER" id="PTHR23188:SF12">
    <property type="entry name" value="RNA POLYMERASE II-ASSOCIATED FACTOR 1 HOMOLOG"/>
    <property type="match status" value="1"/>
</dbReference>
<dbReference type="InParanoid" id="A7TMP5"/>
<dbReference type="GO" id="GO:0003682">
    <property type="term" value="F:chromatin binding"/>
    <property type="evidence" value="ECO:0007669"/>
    <property type="project" value="EnsemblFungi"/>
</dbReference>
<dbReference type="OrthoDB" id="10260285at2759"/>
<dbReference type="PANTHER" id="PTHR23188">
    <property type="entry name" value="RNA POLYMERASE II-ASSOCIATED FACTOR 1 HOMOLOG"/>
    <property type="match status" value="1"/>
</dbReference>
<feature type="region of interest" description="Disordered" evidence="4">
    <location>
        <begin position="129"/>
        <end position="156"/>
    </location>
</feature>
<evidence type="ECO:0000256" key="2">
    <source>
        <dbReference type="ARBA" id="ARBA00007560"/>
    </source>
</evidence>
<comment type="similarity">
    <text evidence="2">Belongs to the PAF1 family.</text>
</comment>
<dbReference type="GeneID" id="5544594"/>
<dbReference type="eggNOG" id="KOG2478">
    <property type="taxonomic scope" value="Eukaryota"/>
</dbReference>
<feature type="compositionally biased region" description="Basic and acidic residues" evidence="4">
    <location>
        <begin position="433"/>
        <end position="458"/>
    </location>
</feature>
<dbReference type="GO" id="GO:0070911">
    <property type="term" value="P:global genome nucleotide-excision repair"/>
    <property type="evidence" value="ECO:0007669"/>
    <property type="project" value="EnsemblFungi"/>
</dbReference>
<dbReference type="AlphaFoldDB" id="A7TMP5"/>
<dbReference type="GO" id="GO:0031126">
    <property type="term" value="P:sno(s)RNA 3'-end processing"/>
    <property type="evidence" value="ECO:0007669"/>
    <property type="project" value="EnsemblFungi"/>
</dbReference>
<dbReference type="HOGENOM" id="CLU_021991_3_1_1"/>
<dbReference type="GO" id="GO:0006383">
    <property type="term" value="P:transcription by RNA polymerase III"/>
    <property type="evidence" value="ECO:0007669"/>
    <property type="project" value="EnsemblFungi"/>
</dbReference>
<organism evidence="6">
    <name type="scientific">Vanderwaltozyma polyspora (strain ATCC 22028 / DSM 70294 / BCRC 21397 / CBS 2163 / NBRC 10782 / NRRL Y-8283 / UCD 57-17)</name>
    <name type="common">Kluyveromyces polysporus</name>
    <dbReference type="NCBI Taxonomy" id="436907"/>
    <lineage>
        <taxon>Eukaryota</taxon>
        <taxon>Fungi</taxon>
        <taxon>Dikarya</taxon>
        <taxon>Ascomycota</taxon>
        <taxon>Saccharomycotina</taxon>
        <taxon>Saccharomycetes</taxon>
        <taxon>Saccharomycetales</taxon>
        <taxon>Saccharomycetaceae</taxon>
        <taxon>Vanderwaltozyma</taxon>
    </lineage>
</organism>
<evidence type="ECO:0000313" key="5">
    <source>
        <dbReference type="EMBL" id="EDO16459.1"/>
    </source>
</evidence>
<dbReference type="GO" id="GO:0001015">
    <property type="term" value="P:snoRNA transcription by RNA polymerase II"/>
    <property type="evidence" value="ECO:0007669"/>
    <property type="project" value="EnsemblFungi"/>
</dbReference>
<dbReference type="GO" id="GO:1990269">
    <property type="term" value="F:RNA polymerase II C-terminal domain phosphoserine binding"/>
    <property type="evidence" value="ECO:0007669"/>
    <property type="project" value="EnsemblFungi"/>
</dbReference>
<dbReference type="GO" id="GO:0016593">
    <property type="term" value="C:Cdc73/Paf1 complex"/>
    <property type="evidence" value="ECO:0007669"/>
    <property type="project" value="EnsemblFungi"/>
</dbReference>
<dbReference type="GO" id="GO:2001209">
    <property type="term" value="P:positive regulation of transcription elongation by RNA polymerase I"/>
    <property type="evidence" value="ECO:0007669"/>
    <property type="project" value="EnsemblFungi"/>
</dbReference>
<dbReference type="GO" id="GO:0031124">
    <property type="term" value="P:mRNA 3'-end processing"/>
    <property type="evidence" value="ECO:0007669"/>
    <property type="project" value="EnsemblFungi"/>
</dbReference>
<dbReference type="GO" id="GO:0045910">
    <property type="term" value="P:negative regulation of DNA recombination"/>
    <property type="evidence" value="ECO:0007669"/>
    <property type="project" value="EnsemblFungi"/>
</dbReference>
<dbReference type="GO" id="GO:0032968">
    <property type="term" value="P:positive regulation of transcription elongation by RNA polymerase II"/>
    <property type="evidence" value="ECO:0007669"/>
    <property type="project" value="EnsemblFungi"/>
</dbReference>
<dbReference type="GO" id="GO:0000183">
    <property type="term" value="P:rDNA heterochromatin formation"/>
    <property type="evidence" value="ECO:0007669"/>
    <property type="project" value="EnsemblFungi"/>
</dbReference>
<evidence type="ECO:0000313" key="6">
    <source>
        <dbReference type="Proteomes" id="UP000000267"/>
    </source>
</evidence>